<dbReference type="InterPro" id="IPR027417">
    <property type="entry name" value="P-loop_NTPase"/>
</dbReference>
<feature type="compositionally biased region" description="Low complexity" evidence="8">
    <location>
        <begin position="433"/>
        <end position="443"/>
    </location>
</feature>
<dbReference type="CDD" id="cd00983">
    <property type="entry name" value="RecA"/>
    <property type="match status" value="1"/>
</dbReference>
<dbReference type="InterPro" id="IPR023400">
    <property type="entry name" value="RecA_C_sf"/>
</dbReference>
<dbReference type="PANTHER" id="PTHR45900">
    <property type="entry name" value="RECA"/>
    <property type="match status" value="1"/>
</dbReference>
<keyword evidence="5 7" id="KW-0233">DNA recombination</keyword>
<evidence type="ECO:0000313" key="11">
    <source>
        <dbReference type="EMBL" id="SZX60204.1"/>
    </source>
</evidence>
<evidence type="ECO:0000256" key="7">
    <source>
        <dbReference type="RuleBase" id="RU004527"/>
    </source>
</evidence>
<dbReference type="Proteomes" id="UP000256970">
    <property type="component" value="Unassembled WGS sequence"/>
</dbReference>
<evidence type="ECO:0000256" key="5">
    <source>
        <dbReference type="ARBA" id="ARBA00023172"/>
    </source>
</evidence>
<feature type="region of interest" description="Disordered" evidence="8">
    <location>
        <begin position="42"/>
        <end position="82"/>
    </location>
</feature>
<reference evidence="11 12" key="1">
    <citation type="submission" date="2016-10" db="EMBL/GenBank/DDBJ databases">
        <authorList>
            <person name="Cai Z."/>
        </authorList>
    </citation>
    <scope>NUCLEOTIDE SEQUENCE [LARGE SCALE GENOMIC DNA]</scope>
</reference>
<dbReference type="PROSITE" id="PS50162">
    <property type="entry name" value="RECA_2"/>
    <property type="match status" value="1"/>
</dbReference>
<dbReference type="AlphaFoldDB" id="A0A383V6J1"/>
<keyword evidence="2 6" id="KW-0547">Nucleotide-binding</keyword>
<proteinExistence type="inferred from homology"/>
<dbReference type="EMBL" id="FNXT01000048">
    <property type="protein sequence ID" value="SZX60204.1"/>
    <property type="molecule type" value="Genomic_DNA"/>
</dbReference>
<evidence type="ECO:0000256" key="6">
    <source>
        <dbReference type="RuleBase" id="RU003422"/>
    </source>
</evidence>
<dbReference type="Pfam" id="PF21096">
    <property type="entry name" value="RecA_C"/>
    <property type="match status" value="1"/>
</dbReference>
<evidence type="ECO:0000256" key="4">
    <source>
        <dbReference type="ARBA" id="ARBA00023125"/>
    </source>
</evidence>
<dbReference type="SUPFAM" id="SSF54752">
    <property type="entry name" value="RecA protein, C-terminal domain"/>
    <property type="match status" value="1"/>
</dbReference>
<dbReference type="GO" id="GO:0006281">
    <property type="term" value="P:DNA repair"/>
    <property type="evidence" value="ECO:0007669"/>
    <property type="project" value="InterPro"/>
</dbReference>
<feature type="domain" description="RecA family profile 2" evidence="10">
    <location>
        <begin position="295"/>
        <end position="365"/>
    </location>
</feature>
<dbReference type="GO" id="GO:0006310">
    <property type="term" value="P:DNA recombination"/>
    <property type="evidence" value="ECO:0007669"/>
    <property type="project" value="UniProtKB-KW"/>
</dbReference>
<dbReference type="Pfam" id="PF00154">
    <property type="entry name" value="RecA_N"/>
    <property type="match status" value="1"/>
</dbReference>
<dbReference type="InterPro" id="IPR049261">
    <property type="entry name" value="RecA-like_C"/>
</dbReference>
<dbReference type="HAMAP" id="MF_00268">
    <property type="entry name" value="RecA"/>
    <property type="match status" value="1"/>
</dbReference>
<dbReference type="InterPro" id="IPR003593">
    <property type="entry name" value="AAA+_ATPase"/>
</dbReference>
<feature type="region of interest" description="Disordered" evidence="8">
    <location>
        <begin position="433"/>
        <end position="454"/>
    </location>
</feature>
<dbReference type="GO" id="GO:0140664">
    <property type="term" value="F:ATP-dependent DNA damage sensor activity"/>
    <property type="evidence" value="ECO:0007669"/>
    <property type="project" value="InterPro"/>
</dbReference>
<dbReference type="InterPro" id="IPR020588">
    <property type="entry name" value="RecA_ATP-bd"/>
</dbReference>
<keyword evidence="12" id="KW-1185">Reference proteome</keyword>
<dbReference type="NCBIfam" id="TIGR02012">
    <property type="entry name" value="tigrfam_recA"/>
    <property type="match status" value="1"/>
</dbReference>
<dbReference type="InterPro" id="IPR013765">
    <property type="entry name" value="DNA_recomb/repair_RecA"/>
</dbReference>
<accession>A0A383V6J1</accession>
<keyword evidence="4 7" id="KW-0238">DNA-binding</keyword>
<dbReference type="PRINTS" id="PR00142">
    <property type="entry name" value="RECA"/>
</dbReference>
<keyword evidence="3 6" id="KW-0067">ATP-binding</keyword>
<dbReference type="PROSITE" id="PS00321">
    <property type="entry name" value="RECA_1"/>
    <property type="match status" value="1"/>
</dbReference>
<dbReference type="GO" id="GO:0003697">
    <property type="term" value="F:single-stranded DNA binding"/>
    <property type="evidence" value="ECO:0007669"/>
    <property type="project" value="InterPro"/>
</dbReference>
<feature type="compositionally biased region" description="Low complexity" evidence="8">
    <location>
        <begin position="64"/>
        <end position="82"/>
    </location>
</feature>
<evidence type="ECO:0000259" key="9">
    <source>
        <dbReference type="PROSITE" id="PS50162"/>
    </source>
</evidence>
<organism evidence="11 12">
    <name type="scientific">Tetradesmus obliquus</name>
    <name type="common">Green alga</name>
    <name type="synonym">Acutodesmus obliquus</name>
    <dbReference type="NCBI Taxonomy" id="3088"/>
    <lineage>
        <taxon>Eukaryota</taxon>
        <taxon>Viridiplantae</taxon>
        <taxon>Chlorophyta</taxon>
        <taxon>core chlorophytes</taxon>
        <taxon>Chlorophyceae</taxon>
        <taxon>CS clade</taxon>
        <taxon>Sphaeropleales</taxon>
        <taxon>Scenedesmaceae</taxon>
        <taxon>Tetradesmus</taxon>
    </lineage>
</organism>
<evidence type="ECO:0000256" key="2">
    <source>
        <dbReference type="ARBA" id="ARBA00022741"/>
    </source>
</evidence>
<evidence type="ECO:0000256" key="8">
    <source>
        <dbReference type="SAM" id="MobiDB-lite"/>
    </source>
</evidence>
<evidence type="ECO:0000313" key="12">
    <source>
        <dbReference type="Proteomes" id="UP000256970"/>
    </source>
</evidence>
<evidence type="ECO:0000259" key="10">
    <source>
        <dbReference type="PROSITE" id="PS50163"/>
    </source>
</evidence>
<comment type="similarity">
    <text evidence="1 6">Belongs to the RecA family.</text>
</comment>
<evidence type="ECO:0000256" key="3">
    <source>
        <dbReference type="ARBA" id="ARBA00022840"/>
    </source>
</evidence>
<evidence type="ECO:0000256" key="1">
    <source>
        <dbReference type="ARBA" id="ARBA00009391"/>
    </source>
</evidence>
<dbReference type="PANTHER" id="PTHR45900:SF1">
    <property type="entry name" value="MITOCHONDRIAL DNA REPAIR PROTEIN RECA HOMOLOG-RELATED"/>
    <property type="match status" value="1"/>
</dbReference>
<dbReference type="InterPro" id="IPR020587">
    <property type="entry name" value="RecA_monomer-monomer_interface"/>
</dbReference>
<dbReference type="SUPFAM" id="SSF52540">
    <property type="entry name" value="P-loop containing nucleoside triphosphate hydrolases"/>
    <property type="match status" value="1"/>
</dbReference>
<dbReference type="GO" id="GO:0005524">
    <property type="term" value="F:ATP binding"/>
    <property type="evidence" value="ECO:0007669"/>
    <property type="project" value="UniProtKB-KW"/>
</dbReference>
<protein>
    <recommendedName>
        <fullName evidence="13">RecA family profile 2 domain-containing protein</fullName>
    </recommendedName>
</protein>
<feature type="compositionally biased region" description="Acidic residues" evidence="8">
    <location>
        <begin position="444"/>
        <end position="454"/>
    </location>
</feature>
<dbReference type="SMART" id="SM00382">
    <property type="entry name" value="AAA"/>
    <property type="match status" value="1"/>
</dbReference>
<dbReference type="InterPro" id="IPR049428">
    <property type="entry name" value="RecA-like_N"/>
</dbReference>
<dbReference type="STRING" id="3088.A0A383V6J1"/>
<dbReference type="PROSITE" id="PS50163">
    <property type="entry name" value="RECA_3"/>
    <property type="match status" value="1"/>
</dbReference>
<keyword evidence="7" id="KW-0227">DNA damage</keyword>
<sequence>MALLGKLVPNALNAVLQHASVLQHALPAAYYASQRSYIAKRSRAAKKDQQAAQFTPAANQEDVASSSSSSSDSAPAATAAAAHARAAHGSTAGSIPAADSQQVAALDAAMKHLNKKLGSGTIMRLGETPATHMECISTGCLTLDIALGGGWPKGRIVEVYGPESSGKSTLALHAIAEVQKAGGQALLVDAEHAFNREFARKLGVNLKELIVCQPSCGEEALEVVDTVLRSHAVQLIAVDSVAALLPRAEHEGDIGMAQVAGQARLMSQALRKLTGVASRTNCTIIFINQLRYKVGVLFGSPETTSGGNALKFYASQRVDVRVREKVMGPDKVETGVRVKAKVVKNKVAPPYRSAEFIIQFNKGIDMNATLLEACELLGIVTAKGSHYYYKEQKLGHGRDAASARLAGDEALRSELTGLVRKALQDPAALEAALDADGPAAAGPESDDEDDVKSA</sequence>
<name>A0A383V6J1_TETOB</name>
<evidence type="ECO:0008006" key="13">
    <source>
        <dbReference type="Google" id="ProtNLM"/>
    </source>
</evidence>
<gene>
    <name evidence="11" type="ORF">BQ4739_LOCUS781</name>
</gene>
<dbReference type="InterPro" id="IPR020584">
    <property type="entry name" value="DNA_recomb/repair_RecA_CS"/>
</dbReference>
<dbReference type="Gene3D" id="3.40.50.300">
    <property type="entry name" value="P-loop containing nucleotide triphosphate hydrolases"/>
    <property type="match status" value="1"/>
</dbReference>
<feature type="domain" description="RecA family profile 1" evidence="9">
    <location>
        <begin position="132"/>
        <end position="290"/>
    </location>
</feature>